<proteinExistence type="inferred from homology"/>
<name>A0A2D0JNY3_9GAMM</name>
<dbReference type="CDD" id="cd07571">
    <property type="entry name" value="ALP_N-acyl_transferase"/>
    <property type="match status" value="1"/>
</dbReference>
<evidence type="ECO:0000259" key="10">
    <source>
        <dbReference type="PROSITE" id="PS50263"/>
    </source>
</evidence>
<feature type="domain" description="CN hydrolase" evidence="10">
    <location>
        <begin position="227"/>
        <end position="475"/>
    </location>
</feature>
<dbReference type="InterPro" id="IPR003010">
    <property type="entry name" value="C-N_Hydrolase"/>
</dbReference>
<keyword evidence="3 9" id="KW-1003">Cell membrane</keyword>
<evidence type="ECO:0000256" key="4">
    <source>
        <dbReference type="ARBA" id="ARBA00022679"/>
    </source>
</evidence>
<evidence type="ECO:0000256" key="5">
    <source>
        <dbReference type="ARBA" id="ARBA00022692"/>
    </source>
</evidence>
<dbReference type="GO" id="GO:0042158">
    <property type="term" value="P:lipoprotein biosynthetic process"/>
    <property type="evidence" value="ECO:0007669"/>
    <property type="project" value="UniProtKB-UniRule"/>
</dbReference>
<dbReference type="GO" id="GO:0016410">
    <property type="term" value="F:N-acyltransferase activity"/>
    <property type="evidence" value="ECO:0007669"/>
    <property type="project" value="UniProtKB-UniRule"/>
</dbReference>
<dbReference type="AlphaFoldDB" id="A0A2D0JNY3"/>
<gene>
    <name evidence="9 11" type="primary">lnt</name>
    <name evidence="11" type="ORF">Xmir_02597</name>
</gene>
<reference evidence="11 12" key="1">
    <citation type="journal article" date="2017" name="Nat. Microbiol.">
        <title>Natural product diversity associated with the nematode symbionts Photorhabdus and Xenorhabdus.</title>
        <authorList>
            <person name="Tobias N.J."/>
            <person name="Wolff H."/>
            <person name="Djahanschiri B."/>
            <person name="Grundmann F."/>
            <person name="Kronenwerth M."/>
            <person name="Shi Y.M."/>
            <person name="Simonyi S."/>
            <person name="Grun P."/>
            <person name="Shapiro-Ilan D."/>
            <person name="Pidot S.J."/>
            <person name="Stinear T.P."/>
            <person name="Ebersberger I."/>
            <person name="Bode H.B."/>
        </authorList>
    </citation>
    <scope>NUCLEOTIDE SEQUENCE [LARGE SCALE GENOMIC DNA]</scope>
    <source>
        <strain evidence="11 12">DSM 17902</strain>
    </source>
</reference>
<evidence type="ECO:0000256" key="7">
    <source>
        <dbReference type="ARBA" id="ARBA00023136"/>
    </source>
</evidence>
<evidence type="ECO:0000256" key="1">
    <source>
        <dbReference type="ARBA" id="ARBA00004651"/>
    </source>
</evidence>
<dbReference type="Proteomes" id="UP000221980">
    <property type="component" value="Unassembled WGS sequence"/>
</dbReference>
<dbReference type="EC" id="2.3.1.269" evidence="9"/>
<comment type="caution">
    <text evidence="11">The sequence shown here is derived from an EMBL/GenBank/DDBJ whole genome shotgun (WGS) entry which is preliminary data.</text>
</comment>
<feature type="transmembrane region" description="Helical" evidence="9">
    <location>
        <begin position="12"/>
        <end position="28"/>
    </location>
</feature>
<dbReference type="GO" id="GO:0005886">
    <property type="term" value="C:plasma membrane"/>
    <property type="evidence" value="ECO:0007669"/>
    <property type="project" value="UniProtKB-SubCell"/>
</dbReference>
<dbReference type="UniPathway" id="UPA00666"/>
<dbReference type="Gene3D" id="3.60.110.10">
    <property type="entry name" value="Carbon-nitrogen hydrolase"/>
    <property type="match status" value="1"/>
</dbReference>
<feature type="transmembrane region" description="Helical" evidence="9">
    <location>
        <begin position="192"/>
        <end position="208"/>
    </location>
</feature>
<evidence type="ECO:0000256" key="8">
    <source>
        <dbReference type="ARBA" id="ARBA00023315"/>
    </source>
</evidence>
<organism evidence="11 12">
    <name type="scientific">Xenorhabdus miraniensis</name>
    <dbReference type="NCBI Taxonomy" id="351674"/>
    <lineage>
        <taxon>Bacteria</taxon>
        <taxon>Pseudomonadati</taxon>
        <taxon>Pseudomonadota</taxon>
        <taxon>Gammaproteobacteria</taxon>
        <taxon>Enterobacterales</taxon>
        <taxon>Morganellaceae</taxon>
        <taxon>Xenorhabdus</taxon>
    </lineage>
</organism>
<keyword evidence="4 9" id="KW-0808">Transferase</keyword>
<keyword evidence="8 9" id="KW-0012">Acyltransferase</keyword>
<evidence type="ECO:0000256" key="3">
    <source>
        <dbReference type="ARBA" id="ARBA00022475"/>
    </source>
</evidence>
<evidence type="ECO:0000313" key="12">
    <source>
        <dbReference type="Proteomes" id="UP000221980"/>
    </source>
</evidence>
<evidence type="ECO:0000256" key="9">
    <source>
        <dbReference type="HAMAP-Rule" id="MF_01148"/>
    </source>
</evidence>
<comment type="function">
    <text evidence="9">Catalyzes the phospholipid dependent N-acylation of the N-terminal cysteine of apolipoprotein, the last step in lipoprotein maturation.</text>
</comment>
<accession>A0A2D0JNY3</accession>
<dbReference type="PROSITE" id="PS50263">
    <property type="entry name" value="CN_HYDROLASE"/>
    <property type="match status" value="1"/>
</dbReference>
<evidence type="ECO:0000256" key="6">
    <source>
        <dbReference type="ARBA" id="ARBA00022989"/>
    </source>
</evidence>
<dbReference type="RefSeq" id="WP_099114659.1">
    <property type="nucleotide sequence ID" value="NZ_CAWNQI010000035.1"/>
</dbReference>
<comment type="subcellular location">
    <subcellularLocation>
        <location evidence="1 9">Cell membrane</location>
        <topology evidence="1 9">Multi-pass membrane protein</topology>
    </subcellularLocation>
</comment>
<dbReference type="HAMAP" id="MF_01148">
    <property type="entry name" value="Lnt"/>
    <property type="match status" value="1"/>
</dbReference>
<protein>
    <recommendedName>
        <fullName evidence="9">Apolipoprotein N-acyltransferase</fullName>
        <shortName evidence="9">ALP N-acyltransferase</shortName>
        <ecNumber evidence="9">2.3.1.269</ecNumber>
    </recommendedName>
</protein>
<feature type="transmembrane region" description="Helical" evidence="9">
    <location>
        <begin position="124"/>
        <end position="142"/>
    </location>
</feature>
<keyword evidence="6 9" id="KW-1133">Transmembrane helix</keyword>
<dbReference type="InterPro" id="IPR045378">
    <property type="entry name" value="LNT_N"/>
</dbReference>
<dbReference type="OrthoDB" id="9804277at2"/>
<dbReference type="InterPro" id="IPR036526">
    <property type="entry name" value="C-N_Hydrolase_sf"/>
</dbReference>
<sequence>MNKASLMNCQRLRAVLALLFGASGTLAFSPFDFWPAALVSLFSLQILTLNRTHRQAFFIGLCWGFGLFGSGANWVYVSIADFGGMPTAINIFLVLLLSAYLALYPALFAGLLNRFFPTSSGIRLVIASPALWQLTEFLRGWVLTGFPWLQFGYSQIDGPMKAVAPILGVEGITFLLMMISGLLVFATVHKKLSSAIIAIILLLLPWPMRHYQWYTLQPEKATNIALVQGNIPQAIKWDPAALGKTLDIYLDNSRPFIGKAPIIIWPESAIPDTEYNQRVFLTELDTSLREHNTSLITGIVDARPTLEGYKFYNSIIVLGDKTPYQYPAPTRYDKHHLVPFGEFVPLESVLRPLAPFFNLPMSSFSRGDYTQPQLSVAGHNITAAICYEIILGEQVRDNFKPDTEFLLTVSNDAWFGRSIGPWQHFQMARMRALELGRPLLRGTNNGVTAVISPNGSIQAEIPQFTRQVLEAKVTPATGVTPYFRFGNWPIWGISMLFFIFAFMKKRQKTSKNVISHK</sequence>
<comment type="pathway">
    <text evidence="9">Protein modification; lipoprotein biosynthesis (N-acyl transfer).</text>
</comment>
<dbReference type="PANTHER" id="PTHR38686">
    <property type="entry name" value="APOLIPOPROTEIN N-ACYLTRANSFERASE"/>
    <property type="match status" value="1"/>
</dbReference>
<keyword evidence="12" id="KW-1185">Reference proteome</keyword>
<dbReference type="PANTHER" id="PTHR38686:SF1">
    <property type="entry name" value="APOLIPOPROTEIN N-ACYLTRANSFERASE"/>
    <property type="match status" value="1"/>
</dbReference>
<keyword evidence="11" id="KW-0449">Lipoprotein</keyword>
<feature type="transmembrane region" description="Helical" evidence="9">
    <location>
        <begin position="162"/>
        <end position="185"/>
    </location>
</feature>
<dbReference type="InterPro" id="IPR004563">
    <property type="entry name" value="Apolipo_AcylTrfase"/>
</dbReference>
<keyword evidence="5 9" id="KW-0812">Transmembrane</keyword>
<keyword evidence="7 9" id="KW-0472">Membrane</keyword>
<evidence type="ECO:0000256" key="2">
    <source>
        <dbReference type="ARBA" id="ARBA00010065"/>
    </source>
</evidence>
<dbReference type="EMBL" id="NITZ01000013">
    <property type="protein sequence ID" value="PHM48000.1"/>
    <property type="molecule type" value="Genomic_DNA"/>
</dbReference>
<dbReference type="NCBIfam" id="TIGR00546">
    <property type="entry name" value="lnt"/>
    <property type="match status" value="1"/>
</dbReference>
<feature type="transmembrane region" description="Helical" evidence="9">
    <location>
        <begin position="88"/>
        <end position="112"/>
    </location>
</feature>
<dbReference type="Pfam" id="PF20154">
    <property type="entry name" value="LNT_N"/>
    <property type="match status" value="1"/>
</dbReference>
<comment type="similarity">
    <text evidence="2 9">Belongs to the CN hydrolase family. Apolipoprotein N-acyltransferase subfamily.</text>
</comment>
<evidence type="ECO:0000313" key="11">
    <source>
        <dbReference type="EMBL" id="PHM48000.1"/>
    </source>
</evidence>
<feature type="transmembrane region" description="Helical" evidence="9">
    <location>
        <begin position="57"/>
        <end position="76"/>
    </location>
</feature>
<feature type="transmembrane region" description="Helical" evidence="9">
    <location>
        <begin position="485"/>
        <end position="503"/>
    </location>
</feature>
<dbReference type="Pfam" id="PF00795">
    <property type="entry name" value="CN_hydrolase"/>
    <property type="match status" value="1"/>
</dbReference>
<dbReference type="SUPFAM" id="SSF56317">
    <property type="entry name" value="Carbon-nitrogen hydrolase"/>
    <property type="match status" value="1"/>
</dbReference>
<feature type="transmembrane region" description="Helical" evidence="9">
    <location>
        <begin position="34"/>
        <end position="50"/>
    </location>
</feature>
<comment type="catalytic activity">
    <reaction evidence="9">
        <text>N-terminal S-1,2-diacyl-sn-glyceryl-L-cysteinyl-[lipoprotein] + a glycerophospholipid = N-acyl-S-1,2-diacyl-sn-glyceryl-L-cysteinyl-[lipoprotein] + a 2-acyl-sn-glycero-3-phospholipid + H(+)</text>
        <dbReference type="Rhea" id="RHEA:48228"/>
        <dbReference type="Rhea" id="RHEA-COMP:14681"/>
        <dbReference type="Rhea" id="RHEA-COMP:14684"/>
        <dbReference type="ChEBI" id="CHEBI:15378"/>
        <dbReference type="ChEBI" id="CHEBI:136912"/>
        <dbReference type="ChEBI" id="CHEBI:140656"/>
        <dbReference type="ChEBI" id="CHEBI:140657"/>
        <dbReference type="ChEBI" id="CHEBI:140660"/>
        <dbReference type="EC" id="2.3.1.269"/>
    </reaction>
</comment>